<reference evidence="1 2" key="1">
    <citation type="journal article" date="2020" name="Biotechnol. Biofuels">
        <title>New insights from the biogas microbiome by comprehensive genome-resolved metagenomics of nearly 1600 species originating from multiple anaerobic digesters.</title>
        <authorList>
            <person name="Campanaro S."/>
            <person name="Treu L."/>
            <person name="Rodriguez-R L.M."/>
            <person name="Kovalovszki A."/>
            <person name="Ziels R.M."/>
            <person name="Maus I."/>
            <person name="Zhu X."/>
            <person name="Kougias P.G."/>
            <person name="Basile A."/>
            <person name="Luo G."/>
            <person name="Schluter A."/>
            <person name="Konstantinidis K.T."/>
            <person name="Angelidaki I."/>
        </authorList>
    </citation>
    <scope>NUCLEOTIDE SEQUENCE [LARGE SCALE GENOMIC DNA]</scope>
    <source>
        <strain evidence="1">AS22ysBPME_79</strain>
    </source>
</reference>
<accession>A0A7K4BZ94</accession>
<evidence type="ECO:0008006" key="3">
    <source>
        <dbReference type="Google" id="ProtNLM"/>
    </source>
</evidence>
<evidence type="ECO:0000313" key="1">
    <source>
        <dbReference type="EMBL" id="NMA44547.1"/>
    </source>
</evidence>
<proteinExistence type="predicted"/>
<dbReference type="EMBL" id="JAAZKV010000015">
    <property type="protein sequence ID" value="NMA44547.1"/>
    <property type="molecule type" value="Genomic_DNA"/>
</dbReference>
<gene>
    <name evidence="1" type="ORF">GX950_01925</name>
</gene>
<organism evidence="1 2">
    <name type="scientific">Candidatus Iainarchaeum sp</name>
    <dbReference type="NCBI Taxonomy" id="3101447"/>
    <lineage>
        <taxon>Archaea</taxon>
        <taxon>Candidatus Iainarchaeota</taxon>
        <taxon>Candidatus Iainarchaeia</taxon>
        <taxon>Candidatus Iainarchaeales</taxon>
        <taxon>Candidatus Iainarchaeaceae</taxon>
        <taxon>Candidatus Iainarchaeum</taxon>
    </lineage>
</organism>
<dbReference type="Proteomes" id="UP000526302">
    <property type="component" value="Unassembled WGS sequence"/>
</dbReference>
<dbReference type="AlphaFoldDB" id="A0A7K4BZ94"/>
<name>A0A7K4BZ94_9ARCH</name>
<evidence type="ECO:0000313" key="2">
    <source>
        <dbReference type="Proteomes" id="UP000526302"/>
    </source>
</evidence>
<sequence>MQRTILITRPQFDPATHYLREWAKKIIFVAEDKGFNIYTLEPKECTKKEFEKRLLKNNPHLVLLNGHGSYDRVAGQNNEVILMVGDNEHLLAKKIIHAFSCSSANKLGPACISKGAIAYIGFDQDFIFWQDERYTATPLKDNVAKHFLEPTNLAPISLIKGNTVKEAFNKSQDAFDKAIKYFETHYTLQNSHILFALRYNKAVHKMHGKANATIFDL</sequence>
<protein>
    <recommendedName>
        <fullName evidence="3">Gingipain domain-containing protein</fullName>
    </recommendedName>
</protein>
<comment type="caution">
    <text evidence="1">The sequence shown here is derived from an EMBL/GenBank/DDBJ whole genome shotgun (WGS) entry which is preliminary data.</text>
</comment>